<organism evidence="1 2">
    <name type="scientific">Hyalomma asiaticum</name>
    <name type="common">Tick</name>
    <dbReference type="NCBI Taxonomy" id="266040"/>
    <lineage>
        <taxon>Eukaryota</taxon>
        <taxon>Metazoa</taxon>
        <taxon>Ecdysozoa</taxon>
        <taxon>Arthropoda</taxon>
        <taxon>Chelicerata</taxon>
        <taxon>Arachnida</taxon>
        <taxon>Acari</taxon>
        <taxon>Parasitiformes</taxon>
        <taxon>Ixodida</taxon>
        <taxon>Ixodoidea</taxon>
        <taxon>Ixodidae</taxon>
        <taxon>Hyalomminae</taxon>
        <taxon>Hyalomma</taxon>
    </lineage>
</organism>
<protein>
    <submittedName>
        <fullName evidence="1">Uncharacterized protein</fullName>
    </submittedName>
</protein>
<reference evidence="1" key="1">
    <citation type="submission" date="2020-05" db="EMBL/GenBank/DDBJ databases">
        <title>Large-scale comparative analyses of tick genomes elucidate their genetic diversity and vector capacities.</title>
        <authorList>
            <person name="Jia N."/>
            <person name="Wang J."/>
            <person name="Shi W."/>
            <person name="Du L."/>
            <person name="Sun Y."/>
            <person name="Zhan W."/>
            <person name="Jiang J."/>
            <person name="Wang Q."/>
            <person name="Zhang B."/>
            <person name="Ji P."/>
            <person name="Sakyi L.B."/>
            <person name="Cui X."/>
            <person name="Yuan T."/>
            <person name="Jiang B."/>
            <person name="Yang W."/>
            <person name="Lam T.T.-Y."/>
            <person name="Chang Q."/>
            <person name="Ding S."/>
            <person name="Wang X."/>
            <person name="Zhu J."/>
            <person name="Ruan X."/>
            <person name="Zhao L."/>
            <person name="Wei J."/>
            <person name="Que T."/>
            <person name="Du C."/>
            <person name="Cheng J."/>
            <person name="Dai P."/>
            <person name="Han X."/>
            <person name="Huang E."/>
            <person name="Gao Y."/>
            <person name="Liu J."/>
            <person name="Shao H."/>
            <person name="Ye R."/>
            <person name="Li L."/>
            <person name="Wei W."/>
            <person name="Wang X."/>
            <person name="Wang C."/>
            <person name="Yang T."/>
            <person name="Huo Q."/>
            <person name="Li W."/>
            <person name="Guo W."/>
            <person name="Chen H."/>
            <person name="Zhou L."/>
            <person name="Ni X."/>
            <person name="Tian J."/>
            <person name="Zhou Y."/>
            <person name="Sheng Y."/>
            <person name="Liu T."/>
            <person name="Pan Y."/>
            <person name="Xia L."/>
            <person name="Li J."/>
            <person name="Zhao F."/>
            <person name="Cao W."/>
        </authorList>
    </citation>
    <scope>NUCLEOTIDE SEQUENCE</scope>
    <source>
        <strain evidence="1">Hyas-2018</strain>
    </source>
</reference>
<dbReference type="EMBL" id="CM023481">
    <property type="protein sequence ID" value="KAH6944934.1"/>
    <property type="molecule type" value="Genomic_DNA"/>
</dbReference>
<keyword evidence="2" id="KW-1185">Reference proteome</keyword>
<proteinExistence type="predicted"/>
<name>A0ACB7TJA8_HYAAI</name>
<accession>A0ACB7TJA8</accession>
<evidence type="ECO:0000313" key="2">
    <source>
        <dbReference type="Proteomes" id="UP000821845"/>
    </source>
</evidence>
<evidence type="ECO:0000313" key="1">
    <source>
        <dbReference type="EMBL" id="KAH6944934.1"/>
    </source>
</evidence>
<dbReference type="Proteomes" id="UP000821845">
    <property type="component" value="Chromosome 1"/>
</dbReference>
<gene>
    <name evidence="1" type="ORF">HPB50_006304</name>
</gene>
<sequence length="593" mass="66037">MEATPDAMAISAVDIRLPPFWTAGPKLWFLQVESQFTARRITGELTKYHHVVASLPPAIASEIRDLLVAPPAENAYTTLKQLLISRLTPSEPQRLQQLLHDTELGDRTPSQLLRHMRQLLRTDGATTTDTDSRLLRELFLQRLPGNVRMILASAADKRLSELAELADSVLAVAPPSVAALQPDIAGRAPTTALHDIREQISRLADTVAVMQARSTPEERQLSPVHEVPPCMMLDDVRDLNERPLLCTVEQLTDAMRSGNRGEPRTIFRHDMDGNYKEDRFFHGSDQANMYRFHHGHIFSSGCTTACHWPGVGFQVKITILRYLTSLLQVMDSGDLLVNTPETHSMVAKIFSWIRDQKGPELKKFASPSTSRELLIRLALSNALRGIVPGKSIDVGADMTTDVSIGNEIPCFFEQFASTFSEESPSHEEPSWLSPNEHRDGAERDVYYLGALYYYKAPKPRNKGDQLVQRDNLTHVGSKETVYHRSTARHASTVQGGRYRVVVLSRSARHSHVIRISSICWISLTCFPAVCLVKQECQRRPPDGAGLSRHRCFKRGPQLPSTILGTSGSSARAPTHAILLLAQVFTLFLVALGS</sequence>
<comment type="caution">
    <text evidence="1">The sequence shown here is derived from an EMBL/GenBank/DDBJ whole genome shotgun (WGS) entry which is preliminary data.</text>
</comment>